<dbReference type="InterPro" id="IPR030393">
    <property type="entry name" value="G_ENGB_dom"/>
</dbReference>
<evidence type="ECO:0000256" key="2">
    <source>
        <dbReference type="ARBA" id="ARBA00022741"/>
    </source>
</evidence>
<dbReference type="PANTHER" id="PTHR46498:SF1">
    <property type="entry name" value="GTP-BINDING PROTEIN 8"/>
    <property type="match status" value="1"/>
</dbReference>
<evidence type="ECO:0000256" key="1">
    <source>
        <dbReference type="ARBA" id="ARBA00022723"/>
    </source>
</evidence>
<evidence type="ECO:0000313" key="9">
    <source>
        <dbReference type="Proteomes" id="UP000000559"/>
    </source>
</evidence>
<dbReference type="GO" id="GO:0005739">
    <property type="term" value="C:mitochondrion"/>
    <property type="evidence" value="ECO:0000318"/>
    <property type="project" value="GO_Central"/>
</dbReference>
<dbReference type="STRING" id="237561.A0A1D8PF73"/>
<keyword evidence="3" id="KW-0460">Magnesium</keyword>
<reference evidence="8 9" key="2">
    <citation type="journal article" date="2007" name="Genome Biol.">
        <title>Assembly of the Candida albicans genome into sixteen supercontigs aligned on the eight chromosomes.</title>
        <authorList>
            <person name="van het Hoog M."/>
            <person name="Rast T.J."/>
            <person name="Martchenko M."/>
            <person name="Grindle S."/>
            <person name="Dignard D."/>
            <person name="Hogues H."/>
            <person name="Cuomo C."/>
            <person name="Berriman M."/>
            <person name="Scherer S."/>
            <person name="Magee B.B."/>
            <person name="Whiteway M."/>
            <person name="Chibana H."/>
            <person name="Nantel A."/>
            <person name="Magee P.T."/>
        </authorList>
    </citation>
    <scope>GENOME REANNOTATION</scope>
    <source>
        <strain evidence="9">SC5314 / ATCC MYA-2876</strain>
    </source>
</reference>
<dbReference type="KEGG" id="cal:CAALFM_C111560CA"/>
<dbReference type="SUPFAM" id="SSF52540">
    <property type="entry name" value="P-loop containing nucleoside triphosphate hydrolases"/>
    <property type="match status" value="1"/>
</dbReference>
<evidence type="ECO:0000259" key="6">
    <source>
        <dbReference type="PROSITE" id="PS51706"/>
    </source>
</evidence>
<dbReference type="GO" id="GO:0046872">
    <property type="term" value="F:metal ion binding"/>
    <property type="evidence" value="ECO:0007669"/>
    <property type="project" value="UniProtKB-KW"/>
</dbReference>
<evidence type="ECO:0000313" key="7">
    <source>
        <dbReference type="CGD" id="CAL0000179722"/>
    </source>
</evidence>
<evidence type="ECO:0000256" key="3">
    <source>
        <dbReference type="ARBA" id="ARBA00022842"/>
    </source>
</evidence>
<feature type="domain" description="EngB-type G" evidence="6">
    <location>
        <begin position="157"/>
        <end position="324"/>
    </location>
</feature>
<dbReference type="GeneID" id="3645331"/>
<keyword evidence="2" id="KW-0547">Nucleotide-binding</keyword>
<dbReference type="InterPro" id="IPR052279">
    <property type="entry name" value="EngB_GTPase"/>
</dbReference>
<dbReference type="CGD" id="CAL0000179722">
    <property type="gene designation" value="orf19.8756"/>
</dbReference>
<evidence type="ECO:0000313" key="8">
    <source>
        <dbReference type="EMBL" id="AOW26780.1"/>
    </source>
</evidence>
<dbReference type="GO" id="GO:0005525">
    <property type="term" value="F:GTP binding"/>
    <property type="evidence" value="ECO:0007669"/>
    <property type="project" value="UniProtKB-KW"/>
</dbReference>
<dbReference type="InParanoid" id="A0A1D8PF73"/>
<dbReference type="Gene3D" id="3.40.50.300">
    <property type="entry name" value="P-loop containing nucleotide triphosphate hydrolases"/>
    <property type="match status" value="1"/>
</dbReference>
<dbReference type="InterPro" id="IPR027417">
    <property type="entry name" value="P-loop_NTPase"/>
</dbReference>
<keyword evidence="4" id="KW-0342">GTP-binding</keyword>
<gene>
    <name evidence="8" type="ordered locus">CAALFM_C111560CA</name>
    <name evidence="7" type="ordered locus">orf19.8756</name>
</gene>
<accession>A0A1D8PF73</accession>
<dbReference type="EMBL" id="CP017623">
    <property type="protein sequence ID" value="AOW26780.1"/>
    <property type="molecule type" value="Genomic_DNA"/>
</dbReference>
<dbReference type="RefSeq" id="XP_713030.2">
    <property type="nucleotide sequence ID" value="XM_707937.2"/>
</dbReference>
<evidence type="ECO:0000256" key="5">
    <source>
        <dbReference type="SAM" id="MobiDB-lite"/>
    </source>
</evidence>
<protein>
    <recommendedName>
        <fullName evidence="6">EngB-type G domain-containing protein</fullName>
    </recommendedName>
</protein>
<name>A0A1D8PF73_CANAL</name>
<dbReference type="PROSITE" id="PS51706">
    <property type="entry name" value="G_ENGB"/>
    <property type="match status" value="1"/>
</dbReference>
<keyword evidence="9" id="KW-1185">Reference proteome</keyword>
<dbReference type="CDD" id="cd01876">
    <property type="entry name" value="YihA_EngB"/>
    <property type="match status" value="1"/>
</dbReference>
<dbReference type="AlphaFoldDB" id="A0A1D8PF73"/>
<dbReference type="Pfam" id="PF01926">
    <property type="entry name" value="MMR_HSR1"/>
    <property type="match status" value="1"/>
</dbReference>
<organism evidence="8 9">
    <name type="scientific">Candida albicans (strain SC5314 / ATCC MYA-2876)</name>
    <name type="common">Yeast</name>
    <dbReference type="NCBI Taxonomy" id="237561"/>
    <lineage>
        <taxon>Eukaryota</taxon>
        <taxon>Fungi</taxon>
        <taxon>Dikarya</taxon>
        <taxon>Ascomycota</taxon>
        <taxon>Saccharomycotina</taxon>
        <taxon>Pichiomycetes</taxon>
        <taxon>Debaryomycetaceae</taxon>
        <taxon>Candida/Lodderomyces clade</taxon>
        <taxon>Candida</taxon>
    </lineage>
</organism>
<dbReference type="OrthoDB" id="391988at2759"/>
<keyword evidence="1" id="KW-0479">Metal-binding</keyword>
<sequence>MNRSNLHLHFFVQKRWNSIDYLLKSIPQSPRTTNIYQSSKSSKSKKSKNLPSERQLKSYRNSIVSPLRLNEIYSPSWRTSYKENDLVKSCQFFGNARVELDWTLADYDEIPDVKYAKLAKEREEKLSSIDPYSRNETTESMLNSRKTFGIRPELLRALPEVLFMGHTNVGKSSLINGLLVKNKSITGPTQLAYVSARAGFTKTINCFNFSKKLRIIDSPGYGEYGDLKQGKVVVDYISRRHQLKKVYVLIDSVEGFREEDSYIFNLLIDEGVPFDIIFTKVDNVVSKYIPKNAFEANNCYDLIQTCNDRVVEHYGKLITSSGLQDIAMTPTFLFSNANTNKFLPKPAGMNEIQSNILDSCNLL</sequence>
<dbReference type="VEuPathDB" id="FungiDB:C1_11560C_A"/>
<feature type="region of interest" description="Disordered" evidence="5">
    <location>
        <begin position="33"/>
        <end position="55"/>
    </location>
</feature>
<proteinExistence type="predicted"/>
<dbReference type="FunCoup" id="A0A1D8PF73">
    <property type="interactions" value="257"/>
</dbReference>
<evidence type="ECO:0000256" key="4">
    <source>
        <dbReference type="ARBA" id="ARBA00023134"/>
    </source>
</evidence>
<dbReference type="Proteomes" id="UP000000559">
    <property type="component" value="Chromosome 1"/>
</dbReference>
<reference evidence="8 9" key="3">
    <citation type="journal article" date="2013" name="Genome Biol.">
        <title>Assembly of a phased diploid Candida albicans genome facilitates allele-specific measurements and provides a simple model for repeat and indel structure.</title>
        <authorList>
            <person name="Muzzey D."/>
            <person name="Schwartz K."/>
            <person name="Weissman J.S."/>
            <person name="Sherlock G."/>
        </authorList>
    </citation>
    <scope>NUCLEOTIDE SEQUENCE [LARGE SCALE GENOMIC DNA]</scope>
    <source>
        <strain evidence="9">SC5314 / ATCC MYA-2876</strain>
    </source>
</reference>
<dbReference type="PANTHER" id="PTHR46498">
    <property type="entry name" value="GTP-BINDING PROTEIN 8"/>
    <property type="match status" value="1"/>
</dbReference>
<dbReference type="eggNOG" id="KOG2486">
    <property type="taxonomic scope" value="Eukaryota"/>
</dbReference>
<dbReference type="InterPro" id="IPR006073">
    <property type="entry name" value="GTP-bd"/>
</dbReference>
<reference evidence="8 9" key="1">
    <citation type="journal article" date="2004" name="Proc. Natl. Acad. Sci. U.S.A.">
        <title>The diploid genome sequence of Candida albicans.</title>
        <authorList>
            <person name="Jones T."/>
            <person name="Federspiel N.A."/>
            <person name="Chibana H."/>
            <person name="Dungan J."/>
            <person name="Kalman S."/>
            <person name="Magee B.B."/>
            <person name="Newport G."/>
            <person name="Thorstenson Y.R."/>
            <person name="Agabian N."/>
            <person name="Magee P.T."/>
            <person name="Davis R.W."/>
            <person name="Scherer S."/>
        </authorList>
    </citation>
    <scope>NUCLEOTIDE SEQUENCE [LARGE SCALE GENOMIC DNA]</scope>
    <source>
        <strain evidence="9">SC5314 / ATCC MYA-2876</strain>
    </source>
</reference>